<reference evidence="1 2" key="1">
    <citation type="submission" date="2019-02" db="EMBL/GenBank/DDBJ databases">
        <title>Deep-cultivation of Planctomycetes and their phenomic and genomic characterization uncovers novel biology.</title>
        <authorList>
            <person name="Wiegand S."/>
            <person name="Jogler M."/>
            <person name="Boedeker C."/>
            <person name="Pinto D."/>
            <person name="Vollmers J."/>
            <person name="Rivas-Marin E."/>
            <person name="Kohn T."/>
            <person name="Peeters S.H."/>
            <person name="Heuer A."/>
            <person name="Rast P."/>
            <person name="Oberbeckmann S."/>
            <person name="Bunk B."/>
            <person name="Jeske O."/>
            <person name="Meyerdierks A."/>
            <person name="Storesund J.E."/>
            <person name="Kallscheuer N."/>
            <person name="Luecker S."/>
            <person name="Lage O.M."/>
            <person name="Pohl T."/>
            <person name="Merkel B.J."/>
            <person name="Hornburger P."/>
            <person name="Mueller R.-W."/>
            <person name="Bruemmer F."/>
            <person name="Labrenz M."/>
            <person name="Spormann A.M."/>
            <person name="Op den Camp H."/>
            <person name="Overmann J."/>
            <person name="Amann R."/>
            <person name="Jetten M.S.M."/>
            <person name="Mascher T."/>
            <person name="Medema M.H."/>
            <person name="Devos D.P."/>
            <person name="Kaster A.-K."/>
            <person name="Ovreas L."/>
            <person name="Rohde M."/>
            <person name="Galperin M.Y."/>
            <person name="Jogler C."/>
        </authorList>
    </citation>
    <scope>NUCLEOTIDE SEQUENCE [LARGE SCALE GENOMIC DNA]</scope>
    <source>
        <strain evidence="1 2">Mal52</strain>
    </source>
</reference>
<name>A0A517ZXN2_9PLAN</name>
<accession>A0A517ZXN2</accession>
<organism evidence="1 2">
    <name type="scientific">Symmachiella dynata</name>
    <dbReference type="NCBI Taxonomy" id="2527995"/>
    <lineage>
        <taxon>Bacteria</taxon>
        <taxon>Pseudomonadati</taxon>
        <taxon>Planctomycetota</taxon>
        <taxon>Planctomycetia</taxon>
        <taxon>Planctomycetales</taxon>
        <taxon>Planctomycetaceae</taxon>
        <taxon>Symmachiella</taxon>
    </lineage>
</organism>
<dbReference type="AlphaFoldDB" id="A0A517ZXN2"/>
<gene>
    <name evidence="1" type="ORF">Mal52_57460</name>
</gene>
<evidence type="ECO:0000313" key="2">
    <source>
        <dbReference type="Proteomes" id="UP000319383"/>
    </source>
</evidence>
<dbReference type="KEGG" id="sdyn:Mal52_57460"/>
<dbReference type="Proteomes" id="UP000319383">
    <property type="component" value="Chromosome"/>
</dbReference>
<proteinExistence type="predicted"/>
<sequence length="56" mass="6374">MHLAEYSNRRAAHFRTVLSCNCDNLNDRIDQDTKPVGGSCGIGKLPHDKLKWSFQE</sequence>
<protein>
    <submittedName>
        <fullName evidence="1">Uncharacterized protein</fullName>
    </submittedName>
</protein>
<keyword evidence="2" id="KW-1185">Reference proteome</keyword>
<dbReference type="EMBL" id="CP036276">
    <property type="protein sequence ID" value="QDU47218.1"/>
    <property type="molecule type" value="Genomic_DNA"/>
</dbReference>
<evidence type="ECO:0000313" key="1">
    <source>
        <dbReference type="EMBL" id="QDU47218.1"/>
    </source>
</evidence>